<organism evidence="1 2">
    <name type="scientific">Necator americanus</name>
    <name type="common">Human hookworm</name>
    <dbReference type="NCBI Taxonomy" id="51031"/>
    <lineage>
        <taxon>Eukaryota</taxon>
        <taxon>Metazoa</taxon>
        <taxon>Ecdysozoa</taxon>
        <taxon>Nematoda</taxon>
        <taxon>Chromadorea</taxon>
        <taxon>Rhabditida</taxon>
        <taxon>Rhabditina</taxon>
        <taxon>Rhabditomorpha</taxon>
        <taxon>Strongyloidea</taxon>
        <taxon>Ancylostomatidae</taxon>
        <taxon>Bunostominae</taxon>
        <taxon>Necator</taxon>
    </lineage>
</organism>
<gene>
    <name evidence="1" type="primary">Necator_chrV.g19247</name>
    <name evidence="1" type="ORF">RB195_014455</name>
</gene>
<accession>A0ABR1E1T5</accession>
<dbReference type="EMBL" id="JAVFWL010000005">
    <property type="protein sequence ID" value="KAK6756076.1"/>
    <property type="molecule type" value="Genomic_DNA"/>
</dbReference>
<evidence type="ECO:0000313" key="2">
    <source>
        <dbReference type="Proteomes" id="UP001303046"/>
    </source>
</evidence>
<reference evidence="1 2" key="1">
    <citation type="submission" date="2023-08" db="EMBL/GenBank/DDBJ databases">
        <title>A Necator americanus chromosomal reference genome.</title>
        <authorList>
            <person name="Ilik V."/>
            <person name="Petrzelkova K.J."/>
            <person name="Pardy F."/>
            <person name="Fuh T."/>
            <person name="Niatou-Singa F.S."/>
            <person name="Gouil Q."/>
            <person name="Baker L."/>
            <person name="Ritchie M.E."/>
            <person name="Jex A.R."/>
            <person name="Gazzola D."/>
            <person name="Li H."/>
            <person name="Toshio Fujiwara R."/>
            <person name="Zhan B."/>
            <person name="Aroian R.V."/>
            <person name="Pafco B."/>
            <person name="Schwarz E.M."/>
        </authorList>
    </citation>
    <scope>NUCLEOTIDE SEQUENCE [LARGE SCALE GENOMIC DNA]</scope>
    <source>
        <strain evidence="1 2">Aroian</strain>
        <tissue evidence="1">Whole animal</tissue>
    </source>
</reference>
<protein>
    <submittedName>
        <fullName evidence="1">Uncharacterized protein</fullName>
    </submittedName>
</protein>
<dbReference type="Proteomes" id="UP001303046">
    <property type="component" value="Unassembled WGS sequence"/>
</dbReference>
<sequence>MDSIDAEYDRLVEHLHDYTRKARDSKIDLRRVSLETLGLIRQRGAARTAGNKEITSELERFCRDAVKEDLE</sequence>
<name>A0ABR1E1T5_NECAM</name>
<keyword evidence="2" id="KW-1185">Reference proteome</keyword>
<proteinExistence type="predicted"/>
<evidence type="ECO:0000313" key="1">
    <source>
        <dbReference type="EMBL" id="KAK6756076.1"/>
    </source>
</evidence>
<comment type="caution">
    <text evidence="1">The sequence shown here is derived from an EMBL/GenBank/DDBJ whole genome shotgun (WGS) entry which is preliminary data.</text>
</comment>